<keyword evidence="8" id="KW-1185">Reference proteome</keyword>
<dbReference type="GO" id="GO:0003824">
    <property type="term" value="F:catalytic activity"/>
    <property type="evidence" value="ECO:0007669"/>
    <property type="project" value="InterPro"/>
</dbReference>
<dbReference type="Proteomes" id="UP000012589">
    <property type="component" value="Unassembled WGS sequence"/>
</dbReference>
<dbReference type="PATRIC" id="fig|1235802.3.peg.3963"/>
<gene>
    <name evidence="7" type="ORF">C823_03757</name>
</gene>
<dbReference type="InterPro" id="IPR006638">
    <property type="entry name" value="Elp3/MiaA/NifB-like_rSAM"/>
</dbReference>
<evidence type="ECO:0000256" key="4">
    <source>
        <dbReference type="ARBA" id="ARBA00023004"/>
    </source>
</evidence>
<dbReference type="InterPro" id="IPR034505">
    <property type="entry name" value="Coproporphyrinogen-III_oxidase"/>
</dbReference>
<keyword evidence="5" id="KW-0411">Iron-sulfur</keyword>
<dbReference type="SUPFAM" id="SSF102114">
    <property type="entry name" value="Radical SAM enzymes"/>
    <property type="match status" value="1"/>
</dbReference>
<dbReference type="EMBL" id="AQFT01000114">
    <property type="protein sequence ID" value="EMZ22987.1"/>
    <property type="molecule type" value="Genomic_DNA"/>
</dbReference>
<dbReference type="GO" id="GO:0051539">
    <property type="term" value="F:4 iron, 4 sulfur cluster binding"/>
    <property type="evidence" value="ECO:0007669"/>
    <property type="project" value="TreeGrafter"/>
</dbReference>
<dbReference type="SFLD" id="SFLDS00029">
    <property type="entry name" value="Radical_SAM"/>
    <property type="match status" value="1"/>
</dbReference>
<evidence type="ECO:0000313" key="7">
    <source>
        <dbReference type="EMBL" id="EMZ22987.1"/>
    </source>
</evidence>
<evidence type="ECO:0000313" key="8">
    <source>
        <dbReference type="Proteomes" id="UP000012589"/>
    </source>
</evidence>
<name>N2A130_9FIRM</name>
<evidence type="ECO:0000256" key="3">
    <source>
        <dbReference type="ARBA" id="ARBA00022723"/>
    </source>
</evidence>
<keyword evidence="3" id="KW-0479">Metal-binding</keyword>
<organism evidence="7 8">
    <name type="scientific">Eubacterium plexicaudatum ASF492</name>
    <dbReference type="NCBI Taxonomy" id="1235802"/>
    <lineage>
        <taxon>Bacteria</taxon>
        <taxon>Bacillati</taxon>
        <taxon>Bacillota</taxon>
        <taxon>Clostridia</taxon>
        <taxon>Eubacteriales</taxon>
        <taxon>Eubacteriaceae</taxon>
        <taxon>Eubacterium</taxon>
    </lineage>
</organism>
<dbReference type="AlphaFoldDB" id="N2A130"/>
<proteinExistence type="predicted"/>
<dbReference type="NCBIfam" id="NF006067">
    <property type="entry name" value="PRK08208.1"/>
    <property type="match status" value="1"/>
</dbReference>
<dbReference type="InterPro" id="IPR007197">
    <property type="entry name" value="rSAM"/>
</dbReference>
<dbReference type="STRING" id="1235802.C823_03757"/>
<sequence>MNPYVQYMYGYPHKTAYRPLEGVSLEQYVHFLNGNGHGLYVHLPFCQSKCGYCNLFSVTGQDEEAVDRYLQAFERQSRQYQHLLQSVRTQFQELTIGGGTPLYLTRQQLEQMFAVLEDCFSFADRREVIIETAPNQTDIGKLRMLKQAGVTRVSMGIQSFHNAELQALGRSHYAAAARQALHLVKDMGFSCVNTDFIYGIPGQTTESLLDSLKEALLFEPDEIFLYPLYVKHGAGLEYEGVVPDGEQAYIQYRHASRFLKSEGWRQDSMRRFVRQAKERQYQSCGFGTSLALGCGARSYLGNLHFCSPYAITKKECLARLAEYEHTHDYTKITHGILLTQQEQKRRYLIRHLLIMPGLQLDEYETTFGSSAITDFPVLQHWIESDYAQMQKSDPAFLALTETGLGLSDYLGPQLISPQIWAAMREWEEAHAHDSVSGKSEKL</sequence>
<keyword evidence="4" id="KW-0408">Iron</keyword>
<keyword evidence="2" id="KW-0949">S-adenosyl-L-methionine</keyword>
<dbReference type="Pfam" id="PF04055">
    <property type="entry name" value="Radical_SAM"/>
    <property type="match status" value="1"/>
</dbReference>
<dbReference type="PANTHER" id="PTHR13932">
    <property type="entry name" value="COPROPORPHYRINIGEN III OXIDASE"/>
    <property type="match status" value="1"/>
</dbReference>
<evidence type="ECO:0000259" key="6">
    <source>
        <dbReference type="PROSITE" id="PS51918"/>
    </source>
</evidence>
<dbReference type="GO" id="GO:0006779">
    <property type="term" value="P:porphyrin-containing compound biosynthetic process"/>
    <property type="evidence" value="ECO:0007669"/>
    <property type="project" value="TreeGrafter"/>
</dbReference>
<accession>N2A130</accession>
<evidence type="ECO:0000256" key="5">
    <source>
        <dbReference type="ARBA" id="ARBA00023014"/>
    </source>
</evidence>
<dbReference type="OrthoDB" id="9808022at2"/>
<feature type="domain" description="Radical SAM core" evidence="6">
    <location>
        <begin position="31"/>
        <end position="265"/>
    </location>
</feature>
<protein>
    <recommendedName>
        <fullName evidence="1">Heme chaperone HemW</fullName>
    </recommendedName>
</protein>
<reference evidence="7 8" key="1">
    <citation type="journal article" date="2014" name="Genome Announc.">
        <title>Draft genome sequences of the altered schaedler flora, a defined bacterial community from gnotobiotic mice.</title>
        <authorList>
            <person name="Wannemuehler M.J."/>
            <person name="Overstreet A.M."/>
            <person name="Ward D.V."/>
            <person name="Phillips G.J."/>
        </authorList>
    </citation>
    <scope>NUCLEOTIDE SEQUENCE [LARGE SCALE GENOMIC DNA]</scope>
    <source>
        <strain evidence="7 8">ASF492</strain>
    </source>
</reference>
<dbReference type="InterPro" id="IPR013785">
    <property type="entry name" value="Aldolase_TIM"/>
</dbReference>
<dbReference type="SFLD" id="SFLDG01065">
    <property type="entry name" value="anaerobic_coproporphyrinogen-I"/>
    <property type="match status" value="1"/>
</dbReference>
<dbReference type="GO" id="GO:0046872">
    <property type="term" value="F:metal ion binding"/>
    <property type="evidence" value="ECO:0007669"/>
    <property type="project" value="UniProtKB-KW"/>
</dbReference>
<dbReference type="GO" id="GO:0005737">
    <property type="term" value="C:cytoplasm"/>
    <property type="evidence" value="ECO:0007669"/>
    <property type="project" value="TreeGrafter"/>
</dbReference>
<dbReference type="eggNOG" id="COG0635">
    <property type="taxonomic scope" value="Bacteria"/>
</dbReference>
<dbReference type="PANTHER" id="PTHR13932:SF5">
    <property type="entry name" value="RADICAL S-ADENOSYL METHIONINE DOMAIN-CONTAINING PROTEIN 1, MITOCHONDRIAL"/>
    <property type="match status" value="1"/>
</dbReference>
<dbReference type="PROSITE" id="PS51918">
    <property type="entry name" value="RADICAL_SAM"/>
    <property type="match status" value="1"/>
</dbReference>
<dbReference type="Gene3D" id="3.20.20.70">
    <property type="entry name" value="Aldolase class I"/>
    <property type="match status" value="1"/>
</dbReference>
<dbReference type="HOGENOM" id="CLU_027579_7_1_9"/>
<dbReference type="SMART" id="SM00729">
    <property type="entry name" value="Elp3"/>
    <property type="match status" value="1"/>
</dbReference>
<dbReference type="InterPro" id="IPR058240">
    <property type="entry name" value="rSAM_sf"/>
</dbReference>
<comment type="caution">
    <text evidence="7">The sequence shown here is derived from an EMBL/GenBank/DDBJ whole genome shotgun (WGS) entry which is preliminary data.</text>
</comment>
<evidence type="ECO:0000256" key="2">
    <source>
        <dbReference type="ARBA" id="ARBA00022691"/>
    </source>
</evidence>
<evidence type="ECO:0000256" key="1">
    <source>
        <dbReference type="ARBA" id="ARBA00017228"/>
    </source>
</evidence>